<keyword evidence="3 8" id="KW-0489">Methyltransferase</keyword>
<dbReference type="GO" id="GO:0009307">
    <property type="term" value="P:DNA restriction-modification system"/>
    <property type="evidence" value="ECO:0007669"/>
    <property type="project" value="InterPro"/>
</dbReference>
<dbReference type="EC" id="2.1.1.72" evidence="2 8"/>
<feature type="binding site" evidence="7">
    <location>
        <position position="11"/>
    </location>
    <ligand>
        <name>S-adenosyl-L-methionine</name>
        <dbReference type="ChEBI" id="CHEBI:59789"/>
    </ligand>
</feature>
<evidence type="ECO:0000256" key="1">
    <source>
        <dbReference type="ARBA" id="ARBA00006594"/>
    </source>
</evidence>
<dbReference type="GO" id="GO:0009007">
    <property type="term" value="F:site-specific DNA-methyltransferase (adenine-specific) activity"/>
    <property type="evidence" value="ECO:0007669"/>
    <property type="project" value="UniProtKB-UniRule"/>
</dbReference>
<sequence>MSTILKWAGNKSRVMPELLAHLPVGNRLVEPFAGSCAVMMNTDYREYLIADINHDLINLYRQVKEHTTEFIMVTLSLFTKNKTEENYYQVREKFNRNASMPLLERAAYFLYLNRHGYRGVCRYNRKGEFNIPYGNYAAPYFPLAEIQTFAEKARRATFICADYRKTLDMVKSGDVVYCDPPYHGTFTDYHTGGFNDDDQHSLACYLLGISDSNHVVVSNSDTLFTRSIFRAFDITKITVARSVGLAAGKGKRASEIIAVRKPQSNYGVIGLDMASGPDCSVELAVCK</sequence>
<evidence type="ECO:0000256" key="5">
    <source>
        <dbReference type="ARBA" id="ARBA00022691"/>
    </source>
</evidence>
<dbReference type="GO" id="GO:1904047">
    <property type="term" value="F:S-adenosyl-L-methionine binding"/>
    <property type="evidence" value="ECO:0007669"/>
    <property type="project" value="TreeGrafter"/>
</dbReference>
<dbReference type="PANTHER" id="PTHR30481">
    <property type="entry name" value="DNA ADENINE METHYLASE"/>
    <property type="match status" value="1"/>
</dbReference>
<keyword evidence="4 8" id="KW-0808">Transferase</keyword>
<evidence type="ECO:0000313" key="10">
    <source>
        <dbReference type="Proteomes" id="UP000193749"/>
    </source>
</evidence>
<organism evidence="9 10">
    <name type="scientific">Pantoea cypripedii</name>
    <name type="common">Pectobacterium cypripedii</name>
    <name type="synonym">Erwinia cypripedii</name>
    <dbReference type="NCBI Taxonomy" id="55209"/>
    <lineage>
        <taxon>Bacteria</taxon>
        <taxon>Pseudomonadati</taxon>
        <taxon>Pseudomonadota</taxon>
        <taxon>Gammaproteobacteria</taxon>
        <taxon>Enterobacterales</taxon>
        <taxon>Erwiniaceae</taxon>
        <taxon>Pantoea</taxon>
    </lineage>
</organism>
<dbReference type="Gene3D" id="1.10.1020.10">
    <property type="entry name" value="Adenine-specific Methyltransferase, Domain 2"/>
    <property type="match status" value="1"/>
</dbReference>
<dbReference type="EMBL" id="MLJI01000001">
    <property type="protein sequence ID" value="ORM94602.1"/>
    <property type="molecule type" value="Genomic_DNA"/>
</dbReference>
<feature type="binding site" evidence="7">
    <location>
        <position position="7"/>
    </location>
    <ligand>
        <name>S-adenosyl-L-methionine</name>
        <dbReference type="ChEBI" id="CHEBI:59789"/>
    </ligand>
</feature>
<evidence type="ECO:0000256" key="2">
    <source>
        <dbReference type="ARBA" id="ARBA00011900"/>
    </source>
</evidence>
<gene>
    <name evidence="9" type="ORF">HA50_15080</name>
</gene>
<accession>A0A1X1EX92</accession>
<dbReference type="InterPro" id="IPR023095">
    <property type="entry name" value="Ade_MeTrfase_dom_2"/>
</dbReference>
<dbReference type="InterPro" id="IPR012327">
    <property type="entry name" value="MeTrfase_D12"/>
</dbReference>
<dbReference type="GO" id="GO:0043565">
    <property type="term" value="F:sequence-specific DNA binding"/>
    <property type="evidence" value="ECO:0007669"/>
    <property type="project" value="TreeGrafter"/>
</dbReference>
<dbReference type="GO" id="GO:0032259">
    <property type="term" value="P:methylation"/>
    <property type="evidence" value="ECO:0007669"/>
    <property type="project" value="UniProtKB-KW"/>
</dbReference>
<evidence type="ECO:0000256" key="7">
    <source>
        <dbReference type="PIRSR" id="PIRSR000398-1"/>
    </source>
</evidence>
<dbReference type="RefSeq" id="WP_084876428.1">
    <property type="nucleotide sequence ID" value="NZ_JAGGMY010000001.1"/>
</dbReference>
<comment type="similarity">
    <text evidence="1 8">Belongs to the N(4)/N(6)-methyltransferase family.</text>
</comment>
<reference evidence="9 10" key="1">
    <citation type="journal article" date="2017" name="Antonie Van Leeuwenhoek">
        <title>Phylogenomic resolution of the bacterial genus Pantoea and its relationship with Erwinia and Tatumella.</title>
        <authorList>
            <person name="Palmer M."/>
            <person name="Steenkamp E.T."/>
            <person name="Coetzee M.P."/>
            <person name="Chan W.Y."/>
            <person name="van Zyl E."/>
            <person name="De Maayer P."/>
            <person name="Coutinho T.A."/>
            <person name="Blom J."/>
            <person name="Smits T.H."/>
            <person name="Duffy B."/>
            <person name="Venter S.N."/>
        </authorList>
    </citation>
    <scope>NUCLEOTIDE SEQUENCE [LARGE SCALE GENOMIC DNA]</scope>
    <source>
        <strain evidence="9 10">LMG 2657</strain>
    </source>
</reference>
<dbReference type="Gene3D" id="3.40.50.150">
    <property type="entry name" value="Vaccinia Virus protein VP39"/>
    <property type="match status" value="1"/>
</dbReference>
<protein>
    <recommendedName>
        <fullName evidence="2 8">Site-specific DNA-methyltransferase (adenine-specific)</fullName>
        <ecNumber evidence="2 8">2.1.1.72</ecNumber>
    </recommendedName>
</protein>
<dbReference type="Proteomes" id="UP000193749">
    <property type="component" value="Unassembled WGS sequence"/>
</dbReference>
<evidence type="ECO:0000256" key="6">
    <source>
        <dbReference type="ARBA" id="ARBA00047942"/>
    </source>
</evidence>
<dbReference type="InterPro" id="IPR002052">
    <property type="entry name" value="DNA_methylase_N6_adenine_CS"/>
</dbReference>
<proteinExistence type="inferred from homology"/>
<keyword evidence="5 8" id="KW-0949">S-adenosyl-L-methionine</keyword>
<dbReference type="OrthoDB" id="9805629at2"/>
<dbReference type="STRING" id="55209.HA50_15080"/>
<comment type="catalytic activity">
    <reaction evidence="6 8">
        <text>a 2'-deoxyadenosine in DNA + S-adenosyl-L-methionine = an N(6)-methyl-2'-deoxyadenosine in DNA + S-adenosyl-L-homocysteine + H(+)</text>
        <dbReference type="Rhea" id="RHEA:15197"/>
        <dbReference type="Rhea" id="RHEA-COMP:12418"/>
        <dbReference type="Rhea" id="RHEA-COMP:12419"/>
        <dbReference type="ChEBI" id="CHEBI:15378"/>
        <dbReference type="ChEBI" id="CHEBI:57856"/>
        <dbReference type="ChEBI" id="CHEBI:59789"/>
        <dbReference type="ChEBI" id="CHEBI:90615"/>
        <dbReference type="ChEBI" id="CHEBI:90616"/>
        <dbReference type="EC" id="2.1.1.72"/>
    </reaction>
</comment>
<dbReference type="PROSITE" id="PS00092">
    <property type="entry name" value="N6_MTASE"/>
    <property type="match status" value="1"/>
</dbReference>
<evidence type="ECO:0000256" key="3">
    <source>
        <dbReference type="ARBA" id="ARBA00022603"/>
    </source>
</evidence>
<feature type="binding site" evidence="7">
    <location>
        <position position="179"/>
    </location>
    <ligand>
        <name>S-adenosyl-L-methionine</name>
        <dbReference type="ChEBI" id="CHEBI:59789"/>
    </ligand>
</feature>
<dbReference type="NCBIfam" id="TIGR00571">
    <property type="entry name" value="dam"/>
    <property type="match status" value="1"/>
</dbReference>
<comment type="caution">
    <text evidence="9">The sequence shown here is derived from an EMBL/GenBank/DDBJ whole genome shotgun (WGS) entry which is preliminary data.</text>
</comment>
<evidence type="ECO:0000256" key="8">
    <source>
        <dbReference type="RuleBase" id="RU361257"/>
    </source>
</evidence>
<feature type="binding site" evidence="7">
    <location>
        <position position="51"/>
    </location>
    <ligand>
        <name>S-adenosyl-L-methionine</name>
        <dbReference type="ChEBI" id="CHEBI:59789"/>
    </ligand>
</feature>
<dbReference type="InterPro" id="IPR029063">
    <property type="entry name" value="SAM-dependent_MTases_sf"/>
</dbReference>
<dbReference type="AlphaFoldDB" id="A0A1X1EX92"/>
<evidence type="ECO:0000256" key="4">
    <source>
        <dbReference type="ARBA" id="ARBA00022679"/>
    </source>
</evidence>
<name>A0A1X1EX92_PANCY</name>
<evidence type="ECO:0000313" key="9">
    <source>
        <dbReference type="EMBL" id="ORM94602.1"/>
    </source>
</evidence>
<dbReference type="Pfam" id="PF02086">
    <property type="entry name" value="MethyltransfD12"/>
    <property type="match status" value="1"/>
</dbReference>
<keyword evidence="10" id="KW-1185">Reference proteome</keyword>
<dbReference type="PIRSF" id="PIRSF000398">
    <property type="entry name" value="M_m6A_EcoRV"/>
    <property type="match status" value="1"/>
</dbReference>
<dbReference type="GO" id="GO:0006298">
    <property type="term" value="P:mismatch repair"/>
    <property type="evidence" value="ECO:0007669"/>
    <property type="project" value="TreeGrafter"/>
</dbReference>
<dbReference type="InterPro" id="IPR012263">
    <property type="entry name" value="M_m6A_EcoRV"/>
</dbReference>
<dbReference type="SUPFAM" id="SSF53335">
    <property type="entry name" value="S-adenosyl-L-methionine-dependent methyltransferases"/>
    <property type="match status" value="1"/>
</dbReference>
<dbReference type="PANTHER" id="PTHR30481:SF3">
    <property type="entry name" value="DNA ADENINE METHYLASE"/>
    <property type="match status" value="1"/>
</dbReference>
<dbReference type="PRINTS" id="PR00505">
    <property type="entry name" value="D12N6MTFRASE"/>
</dbReference>